<dbReference type="PANTHER" id="PTHR46133:SF1">
    <property type="entry name" value="TRANSCRIPTION FACTOR ILR3"/>
    <property type="match status" value="1"/>
</dbReference>
<keyword evidence="1" id="KW-0175">Coiled coil</keyword>
<dbReference type="GO" id="GO:0003700">
    <property type="term" value="F:DNA-binding transcription factor activity"/>
    <property type="evidence" value="ECO:0007669"/>
    <property type="project" value="InterPro"/>
</dbReference>
<evidence type="ECO:0000256" key="1">
    <source>
        <dbReference type="SAM" id="Coils"/>
    </source>
</evidence>
<dbReference type="CDD" id="cd11446">
    <property type="entry name" value="bHLH_AtILR3_like"/>
    <property type="match status" value="1"/>
</dbReference>
<dbReference type="PANTHER" id="PTHR46133">
    <property type="entry name" value="BHLH TRANSCRIPTION FACTOR"/>
    <property type="match status" value="1"/>
</dbReference>
<organism evidence="2 3">
    <name type="scientific">Populus tomentosa</name>
    <name type="common">Chinese white poplar</name>
    <dbReference type="NCBI Taxonomy" id="118781"/>
    <lineage>
        <taxon>Eukaryota</taxon>
        <taxon>Viridiplantae</taxon>
        <taxon>Streptophyta</taxon>
        <taxon>Embryophyta</taxon>
        <taxon>Tracheophyta</taxon>
        <taxon>Spermatophyta</taxon>
        <taxon>Magnoliopsida</taxon>
        <taxon>eudicotyledons</taxon>
        <taxon>Gunneridae</taxon>
        <taxon>Pentapetalae</taxon>
        <taxon>rosids</taxon>
        <taxon>fabids</taxon>
        <taxon>Malpighiales</taxon>
        <taxon>Salicaceae</taxon>
        <taxon>Saliceae</taxon>
        <taxon>Populus</taxon>
    </lineage>
</organism>
<sequence>MVSPGNAALLLDYDQYINMDAINIPAQDPNFSAFSWPPLVQPHQQQQQQQQQQQKQQTMNAFAHTATVSCPNFGAEIDGSFGECDVQKEPCSKKRFIELGSILEPGRTPKTDKAAILVDAVRMVTQLRGEAQKLRDSNSSLQEKIKELKAEKIELRDEKQRLKAEKEKLEHQLKAMSSQPSFMPAPPAIPAAFATQGQAPGNKLMPFIGYPGVAMWQFMPPAAVDTSQDHVLHPPVA</sequence>
<dbReference type="EMBL" id="JAAWWB010000002">
    <property type="protein sequence ID" value="KAG6790568.1"/>
    <property type="molecule type" value="Genomic_DNA"/>
</dbReference>
<evidence type="ECO:0000313" key="2">
    <source>
        <dbReference type="EMBL" id="KAG6790568.1"/>
    </source>
</evidence>
<dbReference type="OrthoDB" id="845320at2759"/>
<feature type="coiled-coil region" evidence="1">
    <location>
        <begin position="124"/>
        <end position="179"/>
    </location>
</feature>
<proteinExistence type="predicted"/>
<gene>
    <name evidence="2" type="ORF">POTOM_006725</name>
</gene>
<name>A0A8X8AJR0_POPTO</name>
<keyword evidence="3" id="KW-1185">Reference proteome</keyword>
<dbReference type="GO" id="GO:0046983">
    <property type="term" value="F:protein dimerization activity"/>
    <property type="evidence" value="ECO:0007669"/>
    <property type="project" value="InterPro"/>
</dbReference>
<dbReference type="InterPro" id="IPR044818">
    <property type="entry name" value="ILR3-like"/>
</dbReference>
<reference evidence="2" key="1">
    <citation type="journal article" date="2020" name="bioRxiv">
        <title>Hybrid origin of Populus tomentosa Carr. identified through genome sequencing and phylogenomic analysis.</title>
        <authorList>
            <person name="An X."/>
            <person name="Gao K."/>
            <person name="Chen Z."/>
            <person name="Li J."/>
            <person name="Yang X."/>
            <person name="Yang X."/>
            <person name="Zhou J."/>
            <person name="Guo T."/>
            <person name="Zhao T."/>
            <person name="Huang S."/>
            <person name="Miao D."/>
            <person name="Khan W.U."/>
            <person name="Rao P."/>
            <person name="Ye M."/>
            <person name="Lei B."/>
            <person name="Liao W."/>
            <person name="Wang J."/>
            <person name="Ji L."/>
            <person name="Li Y."/>
            <person name="Guo B."/>
            <person name="Mustafa N.S."/>
            <person name="Li S."/>
            <person name="Yun Q."/>
            <person name="Keller S.R."/>
            <person name="Mao J."/>
            <person name="Zhang R."/>
            <person name="Strauss S.H."/>
        </authorList>
    </citation>
    <scope>NUCLEOTIDE SEQUENCE</scope>
    <source>
        <strain evidence="2">GM15</strain>
        <tissue evidence="2">Leaf</tissue>
    </source>
</reference>
<dbReference type="AlphaFoldDB" id="A0A8X8AJR0"/>
<dbReference type="Proteomes" id="UP000886885">
    <property type="component" value="Chromosome 1D"/>
</dbReference>
<accession>A0A8X8AJR0</accession>
<evidence type="ECO:0000313" key="3">
    <source>
        <dbReference type="Proteomes" id="UP000886885"/>
    </source>
</evidence>
<dbReference type="GO" id="GO:0006879">
    <property type="term" value="P:intracellular iron ion homeostasis"/>
    <property type="evidence" value="ECO:0007669"/>
    <property type="project" value="InterPro"/>
</dbReference>
<comment type="caution">
    <text evidence="2">The sequence shown here is derived from an EMBL/GenBank/DDBJ whole genome shotgun (WGS) entry which is preliminary data.</text>
</comment>
<dbReference type="CDD" id="cd14686">
    <property type="entry name" value="bZIP"/>
    <property type="match status" value="1"/>
</dbReference>
<protein>
    <submittedName>
        <fullName evidence="2">Uncharacterized protein</fullName>
    </submittedName>
</protein>